<dbReference type="GO" id="GO:0016603">
    <property type="term" value="F:glutaminyl-peptide cyclotransferase activity"/>
    <property type="evidence" value="ECO:0007669"/>
    <property type="project" value="InterPro"/>
</dbReference>
<accession>A0AAT9FIK7</accession>
<dbReference type="PANTHER" id="PTHR31270">
    <property type="entry name" value="GLUTAMINYL-PEPTIDE CYCLOTRANSFERASE"/>
    <property type="match status" value="1"/>
</dbReference>
<reference evidence="2" key="1">
    <citation type="submission" date="2024-07" db="EMBL/GenBank/DDBJ databases">
        <title>Complete genome sequence of Verrucomicrobiaceae bacterium NT6N.</title>
        <authorList>
            <person name="Huang C."/>
            <person name="Takami H."/>
            <person name="Hamasaki K."/>
        </authorList>
    </citation>
    <scope>NUCLEOTIDE SEQUENCE</scope>
    <source>
        <strain evidence="2">NT6N</strain>
    </source>
</reference>
<dbReference type="InterPro" id="IPR011044">
    <property type="entry name" value="Quino_amine_DH_bsu"/>
</dbReference>
<evidence type="ECO:0000256" key="1">
    <source>
        <dbReference type="SAM" id="MobiDB-lite"/>
    </source>
</evidence>
<name>A0AAT9FIK7_9BACT</name>
<dbReference type="InterPro" id="IPR007788">
    <property type="entry name" value="QCT"/>
</dbReference>
<dbReference type="SUPFAM" id="SSF50969">
    <property type="entry name" value="YVTN repeat-like/Quinoprotein amine dehydrogenase"/>
    <property type="match status" value="1"/>
</dbReference>
<protein>
    <submittedName>
        <fullName evidence="2">Glutaminyl-peptide cyclotransferase</fullName>
    </submittedName>
</protein>
<dbReference type="PROSITE" id="PS51257">
    <property type="entry name" value="PROKAR_LIPOPROTEIN"/>
    <property type="match status" value="1"/>
</dbReference>
<gene>
    <name evidence="2" type="ORF">NT6N_08310</name>
</gene>
<dbReference type="AlphaFoldDB" id="A0AAT9FIK7"/>
<evidence type="ECO:0000313" key="2">
    <source>
        <dbReference type="EMBL" id="BDS05791.1"/>
    </source>
</evidence>
<feature type="region of interest" description="Disordered" evidence="1">
    <location>
        <begin position="18"/>
        <end position="39"/>
    </location>
</feature>
<proteinExistence type="predicted"/>
<dbReference type="PANTHER" id="PTHR31270:SF1">
    <property type="entry name" value="GLUTAMINYL-PEPTIDE CYCLOTRANSFERASE"/>
    <property type="match status" value="1"/>
</dbReference>
<organism evidence="2">
    <name type="scientific">Oceaniferula spumae</name>
    <dbReference type="NCBI Taxonomy" id="2979115"/>
    <lineage>
        <taxon>Bacteria</taxon>
        <taxon>Pseudomonadati</taxon>
        <taxon>Verrucomicrobiota</taxon>
        <taxon>Verrucomicrobiia</taxon>
        <taxon>Verrucomicrobiales</taxon>
        <taxon>Verrucomicrobiaceae</taxon>
        <taxon>Oceaniferula</taxon>
    </lineage>
</organism>
<dbReference type="EMBL" id="AP026866">
    <property type="protein sequence ID" value="BDS05791.1"/>
    <property type="molecule type" value="Genomic_DNA"/>
</dbReference>
<dbReference type="KEGG" id="osu:NT6N_08310"/>
<sequence>MKLLLGWLVLSVAACKDKPEATSTPPSEPAVAVQDGQAPEWKSHQWSKYEVVRELPHDTAAYTQGLLLSDGHWMESTGGFGASSIRRVEKATGKVLKLELLGKNFFGEGLTQFGDKFYQLTWQSHQGFVYDAKSLKRLSKFNYQGEGWGLTTDGKSLIMSDGSDRLRFLDPKTFKVTREIFVSYRGKSVIRLNELEFVEGEIFANVWHTEQIVRINPVDGNVVGVIELTGIYPDAGKKHPEYVLNGIAYDAESKELYVTGKCWPKIYQIRLVKVR</sequence>
<dbReference type="Pfam" id="PF05096">
    <property type="entry name" value="Glu_cyclase_2"/>
    <property type="match status" value="1"/>
</dbReference>